<gene>
    <name evidence="2" type="ORF">POCTA_138.1.T0500231</name>
</gene>
<reference evidence="2" key="1">
    <citation type="submission" date="2021-01" db="EMBL/GenBank/DDBJ databases">
        <authorList>
            <consortium name="Genoscope - CEA"/>
            <person name="William W."/>
        </authorList>
    </citation>
    <scope>NUCLEOTIDE SEQUENCE</scope>
</reference>
<dbReference type="OMA" id="NIWTNDQ"/>
<evidence type="ECO:0000313" key="2">
    <source>
        <dbReference type="EMBL" id="CAD8167735.1"/>
    </source>
</evidence>
<feature type="region of interest" description="Disordered" evidence="1">
    <location>
        <begin position="64"/>
        <end position="91"/>
    </location>
</feature>
<accession>A0A8S1UT63</accession>
<organism evidence="2 3">
    <name type="scientific">Paramecium octaurelia</name>
    <dbReference type="NCBI Taxonomy" id="43137"/>
    <lineage>
        <taxon>Eukaryota</taxon>
        <taxon>Sar</taxon>
        <taxon>Alveolata</taxon>
        <taxon>Ciliophora</taxon>
        <taxon>Intramacronucleata</taxon>
        <taxon>Oligohymenophorea</taxon>
        <taxon>Peniculida</taxon>
        <taxon>Parameciidae</taxon>
        <taxon>Paramecium</taxon>
    </lineage>
</organism>
<feature type="compositionally biased region" description="Basic residues" evidence="1">
    <location>
        <begin position="1"/>
        <end position="10"/>
    </location>
</feature>
<feature type="compositionally biased region" description="Basic and acidic residues" evidence="1">
    <location>
        <begin position="70"/>
        <end position="91"/>
    </location>
</feature>
<dbReference type="AlphaFoldDB" id="A0A8S1UT63"/>
<feature type="region of interest" description="Disordered" evidence="1">
    <location>
        <begin position="1"/>
        <end position="28"/>
    </location>
</feature>
<sequence>MYNKKQKKHQKASDKENQKETNRGKPCDIQNTTLNIPNIWTNDQTCLRLIKYLSDIGRHNCLHQAGKQSGKKDEKNKQEKPEGDNKQSLKKKEIENTRKYFEKCEDFSEQLFGHKCETKRCIVFFFRSNIDDKNNNYDNITACPQDCKDVLFKLSALFTHKFFMDLIEILNSSNNIQHLISAFISNRGTPASFSPIIQNLFIKYMIETMKEKNSMHDFEMKTRDELERTFYNFVESPVAKEELEKFIREIKLIFNRDNDQYLPQELETGELDNLDEERHGNLHYMMEDMEMQREYNHYSLP</sequence>
<evidence type="ECO:0000256" key="1">
    <source>
        <dbReference type="SAM" id="MobiDB-lite"/>
    </source>
</evidence>
<proteinExistence type="predicted"/>
<dbReference type="Proteomes" id="UP000683925">
    <property type="component" value="Unassembled WGS sequence"/>
</dbReference>
<dbReference type="OrthoDB" id="310044at2759"/>
<name>A0A8S1UT63_PAROT</name>
<feature type="compositionally biased region" description="Basic and acidic residues" evidence="1">
    <location>
        <begin position="11"/>
        <end position="26"/>
    </location>
</feature>
<keyword evidence="3" id="KW-1185">Reference proteome</keyword>
<evidence type="ECO:0000313" key="3">
    <source>
        <dbReference type="Proteomes" id="UP000683925"/>
    </source>
</evidence>
<dbReference type="EMBL" id="CAJJDP010000050">
    <property type="protein sequence ID" value="CAD8167735.1"/>
    <property type="molecule type" value="Genomic_DNA"/>
</dbReference>
<comment type="caution">
    <text evidence="2">The sequence shown here is derived from an EMBL/GenBank/DDBJ whole genome shotgun (WGS) entry which is preliminary data.</text>
</comment>
<protein>
    <submittedName>
        <fullName evidence="2">Uncharacterized protein</fullName>
    </submittedName>
</protein>